<comment type="caution">
    <text evidence="1">The sequence shown here is derived from an EMBL/GenBank/DDBJ whole genome shotgun (WGS) entry which is preliminary data.</text>
</comment>
<dbReference type="EMBL" id="JAUTXU010000076">
    <property type="protein sequence ID" value="KAK3711473.1"/>
    <property type="molecule type" value="Genomic_DNA"/>
</dbReference>
<sequence>MIGEGDWLGVKFTGAGQKVTNALMRQESPSPALGAAMDAICQKAKAQGCKLWIDAEHQNIQAGIDD</sequence>
<evidence type="ECO:0000313" key="2">
    <source>
        <dbReference type="Proteomes" id="UP001281147"/>
    </source>
</evidence>
<evidence type="ECO:0000313" key="1">
    <source>
        <dbReference type="EMBL" id="KAK3711473.1"/>
    </source>
</evidence>
<proteinExistence type="predicted"/>
<accession>A0ACC3NA71</accession>
<reference evidence="1" key="1">
    <citation type="submission" date="2023-07" db="EMBL/GenBank/DDBJ databases">
        <title>Black Yeasts Isolated from many extreme environments.</title>
        <authorList>
            <person name="Coleine C."/>
            <person name="Stajich J.E."/>
            <person name="Selbmann L."/>
        </authorList>
    </citation>
    <scope>NUCLEOTIDE SEQUENCE</scope>
    <source>
        <strain evidence="1">CCFEE 5714</strain>
    </source>
</reference>
<gene>
    <name evidence="1" type="primary">PUT1_4</name>
    <name evidence="1" type="ORF">LTR37_009652</name>
</gene>
<protein>
    <submittedName>
        <fullName evidence="1">Proline dehydrogenase</fullName>
    </submittedName>
</protein>
<keyword evidence="2" id="KW-1185">Reference proteome</keyword>
<name>A0ACC3NA71_9PEZI</name>
<dbReference type="Proteomes" id="UP001281147">
    <property type="component" value="Unassembled WGS sequence"/>
</dbReference>
<organism evidence="1 2">
    <name type="scientific">Vermiconidia calcicola</name>
    <dbReference type="NCBI Taxonomy" id="1690605"/>
    <lineage>
        <taxon>Eukaryota</taxon>
        <taxon>Fungi</taxon>
        <taxon>Dikarya</taxon>
        <taxon>Ascomycota</taxon>
        <taxon>Pezizomycotina</taxon>
        <taxon>Dothideomycetes</taxon>
        <taxon>Dothideomycetidae</taxon>
        <taxon>Mycosphaerellales</taxon>
        <taxon>Extremaceae</taxon>
        <taxon>Vermiconidia</taxon>
    </lineage>
</organism>